<dbReference type="CDD" id="cd08422">
    <property type="entry name" value="PBP2_CrgA_like"/>
    <property type="match status" value="1"/>
</dbReference>
<dbReference type="EMBL" id="CP011797">
    <property type="protein sequence ID" value="ATX75714.1"/>
    <property type="molecule type" value="Genomic_DNA"/>
</dbReference>
<dbReference type="Gene3D" id="1.10.10.10">
    <property type="entry name" value="Winged helix-like DNA-binding domain superfamily/Winged helix DNA-binding domain"/>
    <property type="match status" value="1"/>
</dbReference>
<dbReference type="PANTHER" id="PTHR30537">
    <property type="entry name" value="HTH-TYPE TRANSCRIPTIONAL REGULATOR"/>
    <property type="match status" value="1"/>
</dbReference>
<evidence type="ECO:0000256" key="1">
    <source>
        <dbReference type="ARBA" id="ARBA00009437"/>
    </source>
</evidence>
<evidence type="ECO:0000256" key="2">
    <source>
        <dbReference type="ARBA" id="ARBA00023015"/>
    </source>
</evidence>
<comment type="similarity">
    <text evidence="1">Belongs to the LysR transcriptional regulatory family.</text>
</comment>
<accession>A0A2K8KQY4</accession>
<evidence type="ECO:0000313" key="7">
    <source>
        <dbReference type="EMBL" id="ATX75714.1"/>
    </source>
</evidence>
<dbReference type="KEGG" id="rfo:REIFOR_00544"/>
<dbReference type="InterPro" id="IPR000847">
    <property type="entry name" value="LysR_HTH_N"/>
</dbReference>
<dbReference type="Pfam" id="PF03466">
    <property type="entry name" value="LysR_substrate"/>
    <property type="match status" value="1"/>
</dbReference>
<feature type="region of interest" description="Disordered" evidence="5">
    <location>
        <begin position="300"/>
        <end position="320"/>
    </location>
</feature>
<evidence type="ECO:0000259" key="6">
    <source>
        <dbReference type="PROSITE" id="PS50931"/>
    </source>
</evidence>
<dbReference type="InterPro" id="IPR005119">
    <property type="entry name" value="LysR_subst-bd"/>
</dbReference>
<dbReference type="AlphaFoldDB" id="A0A2K8KQY4"/>
<dbReference type="GO" id="GO:0043565">
    <property type="term" value="F:sequence-specific DNA binding"/>
    <property type="evidence" value="ECO:0007669"/>
    <property type="project" value="TreeGrafter"/>
</dbReference>
<sequence length="320" mass="35426">MQWNIADLPIFVAVVEHGGISAAARALRMPKSSVSRFIHRLEEELQVRLFERNSRQMRMTQEGEIFHKHCQLIMEQIQSADAHMNGLTKEPSGELMVSLPMAFSRLVVAGHLHRFHSRYPGITVRVSISPVAVDLIGDNIDVAVQVGDLPDSDLIGVPLVESPLLWVATPAVARNLSQLDDLDRLVSQVKICEQRYNRTPLKVRIRGDLHSLTLNAALETTDPIMVRDTVLNGFGIALLPALYCYGEIQAGSLVQVAPEVLLQTTAKASAVYTSKRMLNARTRLFIDFLRELCTNNTPASYSRATPSLSAQEPEGALPPF</sequence>
<keyword evidence="8" id="KW-1185">Reference proteome</keyword>
<dbReference type="InterPro" id="IPR058163">
    <property type="entry name" value="LysR-type_TF_proteobact-type"/>
</dbReference>
<reference evidence="7 8" key="1">
    <citation type="journal article" date="2017" name="Environ. Microbiol.">
        <title>Genomic and physiological analyses of 'Reinekea forsetii' reveal a versatile opportunistic lifestyle during spring algae blooms.</title>
        <authorList>
            <person name="Avci B."/>
            <person name="Hahnke R.L."/>
            <person name="Chafee M."/>
            <person name="Fischer T."/>
            <person name="Gruber-Vodicka H."/>
            <person name="Tegetmeyer H.E."/>
            <person name="Harder J."/>
            <person name="Fuchs B.M."/>
            <person name="Amann R.I."/>
            <person name="Teeling H."/>
        </authorList>
    </citation>
    <scope>NUCLEOTIDE SEQUENCE [LARGE SCALE GENOMIC DNA]</scope>
    <source>
        <strain evidence="7 8">Hel1_31_D35</strain>
    </source>
</reference>
<name>A0A2K8KQY4_9GAMM</name>
<keyword evidence="2" id="KW-0805">Transcription regulation</keyword>
<dbReference type="OrthoDB" id="9815676at2"/>
<dbReference type="PANTHER" id="PTHR30537:SF68">
    <property type="entry name" value="TRANSCRIPTIONAL REGULATOR-RELATED"/>
    <property type="match status" value="1"/>
</dbReference>
<gene>
    <name evidence="7" type="ORF">REIFOR_00544</name>
</gene>
<organism evidence="7 8">
    <name type="scientific">Reinekea forsetii</name>
    <dbReference type="NCBI Taxonomy" id="1336806"/>
    <lineage>
        <taxon>Bacteria</taxon>
        <taxon>Pseudomonadati</taxon>
        <taxon>Pseudomonadota</taxon>
        <taxon>Gammaproteobacteria</taxon>
        <taxon>Oceanospirillales</taxon>
        <taxon>Saccharospirillaceae</taxon>
        <taxon>Reinekea</taxon>
    </lineage>
</organism>
<protein>
    <submittedName>
        <fullName evidence="7">Transcriptional regulator, LysR family</fullName>
    </submittedName>
</protein>
<dbReference type="FunFam" id="1.10.10.10:FF:000001">
    <property type="entry name" value="LysR family transcriptional regulator"/>
    <property type="match status" value="1"/>
</dbReference>
<evidence type="ECO:0000256" key="3">
    <source>
        <dbReference type="ARBA" id="ARBA00023125"/>
    </source>
</evidence>
<evidence type="ECO:0000313" key="8">
    <source>
        <dbReference type="Proteomes" id="UP000229757"/>
    </source>
</evidence>
<keyword evidence="3" id="KW-0238">DNA-binding</keyword>
<feature type="domain" description="HTH lysR-type" evidence="6">
    <location>
        <begin position="3"/>
        <end position="60"/>
    </location>
</feature>
<evidence type="ECO:0000256" key="5">
    <source>
        <dbReference type="SAM" id="MobiDB-lite"/>
    </source>
</evidence>
<feature type="compositionally biased region" description="Polar residues" evidence="5">
    <location>
        <begin position="300"/>
        <end position="310"/>
    </location>
</feature>
<proteinExistence type="inferred from homology"/>
<dbReference type="SUPFAM" id="SSF53850">
    <property type="entry name" value="Periplasmic binding protein-like II"/>
    <property type="match status" value="1"/>
</dbReference>
<dbReference type="InterPro" id="IPR036388">
    <property type="entry name" value="WH-like_DNA-bd_sf"/>
</dbReference>
<dbReference type="RefSeq" id="WP_100256098.1">
    <property type="nucleotide sequence ID" value="NZ_CP011797.1"/>
</dbReference>
<keyword evidence="4" id="KW-0804">Transcription</keyword>
<dbReference type="SUPFAM" id="SSF46785">
    <property type="entry name" value="Winged helix' DNA-binding domain"/>
    <property type="match status" value="1"/>
</dbReference>
<evidence type="ECO:0000256" key="4">
    <source>
        <dbReference type="ARBA" id="ARBA00023163"/>
    </source>
</evidence>
<dbReference type="Gene3D" id="3.40.190.290">
    <property type="match status" value="1"/>
</dbReference>
<dbReference type="InterPro" id="IPR036390">
    <property type="entry name" value="WH_DNA-bd_sf"/>
</dbReference>
<dbReference type="Proteomes" id="UP000229757">
    <property type="component" value="Chromosome"/>
</dbReference>
<dbReference type="GO" id="GO:0003700">
    <property type="term" value="F:DNA-binding transcription factor activity"/>
    <property type="evidence" value="ECO:0007669"/>
    <property type="project" value="InterPro"/>
</dbReference>
<dbReference type="Pfam" id="PF00126">
    <property type="entry name" value="HTH_1"/>
    <property type="match status" value="1"/>
</dbReference>
<dbReference type="PROSITE" id="PS50931">
    <property type="entry name" value="HTH_LYSR"/>
    <property type="match status" value="1"/>
</dbReference>
<dbReference type="GO" id="GO:0006351">
    <property type="term" value="P:DNA-templated transcription"/>
    <property type="evidence" value="ECO:0007669"/>
    <property type="project" value="TreeGrafter"/>
</dbReference>